<evidence type="ECO:0000256" key="1">
    <source>
        <dbReference type="SAM" id="MobiDB-lite"/>
    </source>
</evidence>
<feature type="region of interest" description="Disordered" evidence="1">
    <location>
        <begin position="181"/>
        <end position="225"/>
    </location>
</feature>
<evidence type="ECO:0000313" key="3">
    <source>
        <dbReference type="Proteomes" id="UP000000599"/>
    </source>
</evidence>
<dbReference type="RefSeq" id="XP_457419.2">
    <property type="nucleotide sequence ID" value="XM_457419.1"/>
</dbReference>
<accession>Q6BWK0</accession>
<evidence type="ECO:0000313" key="2">
    <source>
        <dbReference type="EMBL" id="CAG85423.2"/>
    </source>
</evidence>
<dbReference type="InParanoid" id="Q6BWK0"/>
<dbReference type="HOGENOM" id="CLU_771658_0_0_1"/>
<feature type="compositionally biased region" description="Basic and acidic residues" evidence="1">
    <location>
        <begin position="181"/>
        <end position="190"/>
    </location>
</feature>
<keyword evidence="3" id="KW-1185">Reference proteome</keyword>
<sequence>MYFLVFSMSIELVRIQKKIMDEDLSFEEIESSTSASIISYTRSEMESKIVILHYNPEKLSESLKASMSLANGTSEVDFSVNNSMSEDTYTGSSRIVKLQYSNRRGESFDGSDVSFLLSPSKSAQSNPSRSATPPTSSGSQEVATISNSQDLNGASHTKHKKKSKYRSDQYTSIYRPFEDLERSVRNERSMKSKVRSKSQSQQKNGQSPMNANRNSYNGRDNKVSRKVTTTIKTHKDAINSMAQYKKLCNMSDVSLQDLEDDWLLSTRIIAERLHFLKEAYKAVQTTKKCKTQGKSDPNVQLHLNSSVVDSSLYSEEELPSSSQSQPPVLRNDDEDSDSNSNTDTFLTMSDTISGTMRRP</sequence>
<reference evidence="2 3" key="1">
    <citation type="journal article" date="2004" name="Nature">
        <title>Genome evolution in yeasts.</title>
        <authorList>
            <consortium name="Genolevures"/>
            <person name="Dujon B."/>
            <person name="Sherman D."/>
            <person name="Fischer G."/>
            <person name="Durrens P."/>
            <person name="Casaregola S."/>
            <person name="Lafontaine I."/>
            <person name="de Montigny J."/>
            <person name="Marck C."/>
            <person name="Neuveglise C."/>
            <person name="Talla E."/>
            <person name="Goffard N."/>
            <person name="Frangeul L."/>
            <person name="Aigle M."/>
            <person name="Anthouard V."/>
            <person name="Babour A."/>
            <person name="Barbe V."/>
            <person name="Barnay S."/>
            <person name="Blanchin S."/>
            <person name="Beckerich J.M."/>
            <person name="Beyne E."/>
            <person name="Bleykasten C."/>
            <person name="Boisrame A."/>
            <person name="Boyer J."/>
            <person name="Cattolico L."/>
            <person name="Confanioleri F."/>
            <person name="de Daruvar A."/>
            <person name="Despons L."/>
            <person name="Fabre E."/>
            <person name="Fairhead C."/>
            <person name="Ferry-Dumazet H."/>
            <person name="Groppi A."/>
            <person name="Hantraye F."/>
            <person name="Hennequin C."/>
            <person name="Jauniaux N."/>
            <person name="Joyet P."/>
            <person name="Kachouri R."/>
            <person name="Kerrest A."/>
            <person name="Koszul R."/>
            <person name="Lemaire M."/>
            <person name="Lesur I."/>
            <person name="Ma L."/>
            <person name="Muller H."/>
            <person name="Nicaud J.M."/>
            <person name="Nikolski M."/>
            <person name="Oztas S."/>
            <person name="Ozier-Kalogeropoulos O."/>
            <person name="Pellenz S."/>
            <person name="Potier S."/>
            <person name="Richard G.F."/>
            <person name="Straub M.L."/>
            <person name="Suleau A."/>
            <person name="Swennene D."/>
            <person name="Tekaia F."/>
            <person name="Wesolowski-Louvel M."/>
            <person name="Westhof E."/>
            <person name="Wirth B."/>
            <person name="Zeniou-Meyer M."/>
            <person name="Zivanovic I."/>
            <person name="Bolotin-Fukuhara M."/>
            <person name="Thierry A."/>
            <person name="Bouchier C."/>
            <person name="Caudron B."/>
            <person name="Scarpelli C."/>
            <person name="Gaillardin C."/>
            <person name="Weissenbach J."/>
            <person name="Wincker P."/>
            <person name="Souciet J.L."/>
        </authorList>
    </citation>
    <scope>NUCLEOTIDE SEQUENCE [LARGE SCALE GENOMIC DNA]</scope>
    <source>
        <strain evidence="3">ATCC 36239 / CBS 767 / BCRC 21394 / JCM 1990 / NBRC 0083 / IGC 2968</strain>
    </source>
</reference>
<name>Q6BWK0_DEBHA</name>
<feature type="region of interest" description="Disordered" evidence="1">
    <location>
        <begin position="310"/>
        <end position="359"/>
    </location>
</feature>
<feature type="compositionally biased region" description="Polar residues" evidence="1">
    <location>
        <begin position="345"/>
        <end position="359"/>
    </location>
</feature>
<dbReference type="VEuPathDB" id="FungiDB:DEHA2B10714g"/>
<dbReference type="EMBL" id="CR382134">
    <property type="protein sequence ID" value="CAG85423.2"/>
    <property type="molecule type" value="Genomic_DNA"/>
</dbReference>
<dbReference type="AlphaFoldDB" id="Q6BWK0"/>
<organism evidence="2 3">
    <name type="scientific">Debaryomyces hansenii (strain ATCC 36239 / CBS 767 / BCRC 21394 / JCM 1990 / NBRC 0083 / IGC 2968)</name>
    <name type="common">Yeast</name>
    <name type="synonym">Torulaspora hansenii</name>
    <dbReference type="NCBI Taxonomy" id="284592"/>
    <lineage>
        <taxon>Eukaryota</taxon>
        <taxon>Fungi</taxon>
        <taxon>Dikarya</taxon>
        <taxon>Ascomycota</taxon>
        <taxon>Saccharomycotina</taxon>
        <taxon>Pichiomycetes</taxon>
        <taxon>Debaryomycetaceae</taxon>
        <taxon>Debaryomyces</taxon>
    </lineage>
</organism>
<gene>
    <name evidence="2" type="ordered locus">DEHA2B10714g</name>
</gene>
<proteinExistence type="predicted"/>
<protein>
    <submittedName>
        <fullName evidence="2">DEHA2B10714p</fullName>
    </submittedName>
</protein>
<feature type="compositionally biased region" description="Polar residues" evidence="1">
    <location>
        <begin position="118"/>
        <end position="155"/>
    </location>
</feature>
<dbReference type="GeneID" id="2913346"/>
<dbReference type="OrthoDB" id="4026783at2759"/>
<feature type="compositionally biased region" description="Polar residues" evidence="1">
    <location>
        <begin position="208"/>
        <end position="218"/>
    </location>
</feature>
<feature type="region of interest" description="Disordered" evidence="1">
    <location>
        <begin position="118"/>
        <end position="167"/>
    </location>
</feature>
<feature type="compositionally biased region" description="Low complexity" evidence="1">
    <location>
        <begin position="197"/>
        <end position="207"/>
    </location>
</feature>
<dbReference type="KEGG" id="dha:DEHA2B10714g"/>
<dbReference type="Proteomes" id="UP000000599">
    <property type="component" value="Chromosome B"/>
</dbReference>